<organism evidence="1 2">
    <name type="scientific">Pseudomonas syringae pv. actinidiae</name>
    <dbReference type="NCBI Taxonomy" id="103796"/>
    <lineage>
        <taxon>Bacteria</taxon>
        <taxon>Pseudomonadati</taxon>
        <taxon>Pseudomonadota</taxon>
        <taxon>Gammaproteobacteria</taxon>
        <taxon>Pseudomonadales</taxon>
        <taxon>Pseudomonadaceae</taxon>
        <taxon>Pseudomonas</taxon>
        <taxon>Pseudomonas syringae</taxon>
    </lineage>
</organism>
<evidence type="ECO:0000313" key="2">
    <source>
        <dbReference type="Proteomes" id="UP000273140"/>
    </source>
</evidence>
<evidence type="ECO:0000313" key="1">
    <source>
        <dbReference type="EMBL" id="RMQ30700.1"/>
    </source>
</evidence>
<dbReference type="AlphaFoldDB" id="A0A3M4KN89"/>
<comment type="caution">
    <text evidence="1">The sequence shown here is derived from an EMBL/GenBank/DDBJ whole genome shotgun (WGS) entry which is preliminary data.</text>
</comment>
<name>A0A3M4KN89_PSESF</name>
<protein>
    <submittedName>
        <fullName evidence="1">Uncharacterized protein</fullName>
    </submittedName>
</protein>
<reference evidence="1 2" key="1">
    <citation type="submission" date="2018-08" db="EMBL/GenBank/DDBJ databases">
        <title>Recombination of ecologically and evolutionarily significant loci maintains genetic cohesion in the Pseudomonas syringae species complex.</title>
        <authorList>
            <person name="Dillon M."/>
            <person name="Thakur S."/>
            <person name="Almeida R.N.D."/>
            <person name="Weir B.S."/>
            <person name="Guttman D.S."/>
        </authorList>
    </citation>
    <scope>NUCLEOTIDE SEQUENCE [LARGE SCALE GENOMIC DNA]</scope>
    <source>
        <strain evidence="1 2">ICMP 19074</strain>
    </source>
</reference>
<dbReference type="Proteomes" id="UP000273140">
    <property type="component" value="Unassembled WGS sequence"/>
</dbReference>
<proteinExistence type="predicted"/>
<dbReference type="EMBL" id="RBRB01000244">
    <property type="protein sequence ID" value="RMQ30700.1"/>
    <property type="molecule type" value="Genomic_DNA"/>
</dbReference>
<sequence length="371" mass="40598">MRRGSGSRALDSATRSLRGLAGKGVFCVPVAGDIDAASEPHLLMAFGVFDEALECGKAGRAANQAAVQTDGEHLRRVRAFGIQHVERVFQVLEKLLAVVETLHLCEAHVVGVQRIRDHQMRLAGRVVRLPVRQVIVVGVAIIKKTAFLHDQSPCIRPGAAGVPAERAFAADFGEDLDRLTHVLALLGFVHVLVVDPAITVAADFVAVGDHCADHVRVTLRRHGDSEDGQGNVELFEQLENAPHAGSTAVLVQRLHAHVALALQWLGRDHFGQKRFGFLVAMQNIALATFLVIQHERQGNARIARPAWMRRVAAVTDQVAWVVSAHCKLPYVRDIRCNAWIRQTLQSEDCIQFVLQVVTLNFSSSKVSIGKI</sequence>
<gene>
    <name evidence="1" type="ORF">ALQ07_05421</name>
</gene>
<accession>A0A3M4KN89</accession>